<dbReference type="SUPFAM" id="SSF51338">
    <property type="entry name" value="Composite domain of metallo-dependent hydrolases"/>
    <property type="match status" value="1"/>
</dbReference>
<evidence type="ECO:0000256" key="1">
    <source>
        <dbReference type="ARBA" id="ARBA00022801"/>
    </source>
</evidence>
<dbReference type="InterPro" id="IPR011059">
    <property type="entry name" value="Metal-dep_hydrolase_composite"/>
</dbReference>
<evidence type="ECO:0000313" key="4">
    <source>
        <dbReference type="Proteomes" id="UP000460221"/>
    </source>
</evidence>
<keyword evidence="4" id="KW-1185">Reference proteome</keyword>
<feature type="domain" description="Amidohydrolase-related" evidence="2">
    <location>
        <begin position="65"/>
        <end position="440"/>
    </location>
</feature>
<dbReference type="Gene3D" id="2.30.40.10">
    <property type="entry name" value="Urease, subunit C, domain 1"/>
    <property type="match status" value="1"/>
</dbReference>
<dbReference type="PANTHER" id="PTHR43794">
    <property type="entry name" value="AMINOHYDROLASE SSNA-RELATED"/>
    <property type="match status" value="1"/>
</dbReference>
<accession>A0A7K1FNM5</accession>
<comment type="caution">
    <text evidence="3">The sequence shown here is derived from an EMBL/GenBank/DDBJ whole genome shotgun (WGS) entry which is preliminary data.</text>
</comment>
<dbReference type="Pfam" id="PF01979">
    <property type="entry name" value="Amidohydro_1"/>
    <property type="match status" value="1"/>
</dbReference>
<dbReference type="RefSeq" id="WP_154769784.1">
    <property type="nucleotide sequence ID" value="NZ_WLYK01000007.1"/>
</dbReference>
<proteinExistence type="predicted"/>
<dbReference type="SUPFAM" id="SSF51556">
    <property type="entry name" value="Metallo-dependent hydrolases"/>
    <property type="match status" value="1"/>
</dbReference>
<dbReference type="InterPro" id="IPR006680">
    <property type="entry name" value="Amidohydro-rel"/>
</dbReference>
<dbReference type="EMBL" id="WLYK01000007">
    <property type="protein sequence ID" value="MTD15765.1"/>
    <property type="molecule type" value="Genomic_DNA"/>
</dbReference>
<dbReference type="GO" id="GO:0016810">
    <property type="term" value="F:hydrolase activity, acting on carbon-nitrogen (but not peptide) bonds"/>
    <property type="evidence" value="ECO:0007669"/>
    <property type="project" value="InterPro"/>
</dbReference>
<protein>
    <submittedName>
        <fullName evidence="3">Amidohydrolase family protein</fullName>
    </submittedName>
</protein>
<evidence type="ECO:0000313" key="3">
    <source>
        <dbReference type="EMBL" id="MTD15765.1"/>
    </source>
</evidence>
<evidence type="ECO:0000259" key="2">
    <source>
        <dbReference type="Pfam" id="PF01979"/>
    </source>
</evidence>
<organism evidence="3 4">
    <name type="scientific">Nakamurella alba</name>
    <dbReference type="NCBI Taxonomy" id="2665158"/>
    <lineage>
        <taxon>Bacteria</taxon>
        <taxon>Bacillati</taxon>
        <taxon>Actinomycetota</taxon>
        <taxon>Actinomycetes</taxon>
        <taxon>Nakamurellales</taxon>
        <taxon>Nakamurellaceae</taxon>
        <taxon>Nakamurella</taxon>
    </lineage>
</organism>
<dbReference type="InterPro" id="IPR032466">
    <property type="entry name" value="Metal_Hydrolase"/>
</dbReference>
<reference evidence="3 4" key="1">
    <citation type="submission" date="2019-11" db="EMBL/GenBank/DDBJ databases">
        <authorList>
            <person name="Jiang L.-Q."/>
        </authorList>
    </citation>
    <scope>NUCLEOTIDE SEQUENCE [LARGE SCALE GENOMIC DNA]</scope>
    <source>
        <strain evidence="3 4">YIM 132087</strain>
    </source>
</reference>
<gene>
    <name evidence="3" type="ORF">GIS00_17665</name>
</gene>
<dbReference type="Gene3D" id="3.20.20.140">
    <property type="entry name" value="Metal-dependent hydrolases"/>
    <property type="match status" value="1"/>
</dbReference>
<dbReference type="PANTHER" id="PTHR43794:SF11">
    <property type="entry name" value="AMIDOHYDROLASE-RELATED DOMAIN-CONTAINING PROTEIN"/>
    <property type="match status" value="1"/>
</dbReference>
<dbReference type="AlphaFoldDB" id="A0A7K1FNM5"/>
<dbReference type="Proteomes" id="UP000460221">
    <property type="component" value="Unassembled WGS sequence"/>
</dbReference>
<sequence>MPDDLEQTENTCDLLLRGTVLTVDPERRVLTDGWVAIRAGIIVGVGSGESPFVAAETAGSAGHLIMPGLVNTHTHLVQGCIRSMAEGTRFEERLFGFYYPMTGAAGQQDSYWSAMTPVLDLLRSGVTTTADDHFTHVDTRSMDGVLGALTDAGLRARAARLTVNDENAVPPGMRESVDVGLAETDRLAAEWNSPTLSVTATSIGITYVTPDDLHRLYDWTVAHGEQFDIHVPSMMDKKYLAEKRGWHGGSIEWLAKEDMLGPNTIAIHAQGIREGEAQLMADAGAAVSLVPDMELVLGMVTFDSRAYQAAGVTIGLGLDGPVVAYGHNMWLALRGYLMAQRIGDSARKLVGGDAGRFGDEILFGIAEKAIELGTLGGAQALGLADRIGSVEVGKDADLLLIDLGNATTLAPSGMLLANLVWAGGPGPDVIERVLVRGRTVMRNGVSTAIDHREAVTKANEVQSRLLTATGSDRFLGRGSTWRW</sequence>
<dbReference type="InterPro" id="IPR050287">
    <property type="entry name" value="MTA/SAH_deaminase"/>
</dbReference>
<name>A0A7K1FNM5_9ACTN</name>
<keyword evidence="1 3" id="KW-0378">Hydrolase</keyword>